<dbReference type="PANTHER" id="PTHR12436">
    <property type="entry name" value="80 KDA MCM3-ASSOCIATED PROTEIN"/>
    <property type="match status" value="1"/>
</dbReference>
<feature type="coiled-coil region" evidence="1">
    <location>
        <begin position="125"/>
        <end position="152"/>
    </location>
</feature>
<protein>
    <submittedName>
        <fullName evidence="5">mRNA export factor Sac3</fullName>
    </submittedName>
</protein>
<organism evidence="5 6">
    <name type="scientific">Metschnikowia bicuspidata</name>
    <dbReference type="NCBI Taxonomy" id="27322"/>
    <lineage>
        <taxon>Eukaryota</taxon>
        <taxon>Fungi</taxon>
        <taxon>Dikarya</taxon>
        <taxon>Ascomycota</taxon>
        <taxon>Saccharomycotina</taxon>
        <taxon>Pichiomycetes</taxon>
        <taxon>Metschnikowiaceae</taxon>
        <taxon>Metschnikowia</taxon>
    </lineage>
</organism>
<proteinExistence type="predicted"/>
<feature type="compositionally biased region" description="Basic and acidic residues" evidence="2">
    <location>
        <begin position="617"/>
        <end position="627"/>
    </location>
</feature>
<evidence type="ECO:0000259" key="3">
    <source>
        <dbReference type="Pfam" id="PF03399"/>
    </source>
</evidence>
<dbReference type="Gene3D" id="1.25.40.990">
    <property type="match status" value="1"/>
</dbReference>
<dbReference type="AlphaFoldDB" id="A0A4P9ZGY2"/>
<evidence type="ECO:0000259" key="4">
    <source>
        <dbReference type="Pfam" id="PF12209"/>
    </source>
</evidence>
<evidence type="ECO:0000256" key="1">
    <source>
        <dbReference type="SAM" id="Coils"/>
    </source>
</evidence>
<feature type="region of interest" description="Disordered" evidence="2">
    <location>
        <begin position="600"/>
        <end position="629"/>
    </location>
</feature>
<dbReference type="Pfam" id="PF12209">
    <property type="entry name" value="SAC3"/>
    <property type="match status" value="1"/>
</dbReference>
<dbReference type="Gene3D" id="6.10.250.2880">
    <property type="match status" value="1"/>
</dbReference>
<dbReference type="PIRSF" id="PIRSF037320">
    <property type="entry name" value="mRNA_export_factor_Sac3"/>
    <property type="match status" value="1"/>
</dbReference>
<feature type="domain" description="SAC3/GANP/THP3 conserved" evidence="3">
    <location>
        <begin position="124"/>
        <end position="419"/>
    </location>
</feature>
<keyword evidence="6" id="KW-1185">Reference proteome</keyword>
<keyword evidence="1" id="KW-0175">Coiled coil</keyword>
<dbReference type="OrthoDB" id="264795at2759"/>
<evidence type="ECO:0000256" key="2">
    <source>
        <dbReference type="SAM" id="MobiDB-lite"/>
    </source>
</evidence>
<dbReference type="InterPro" id="IPR017173">
    <property type="entry name" value="Sac3"/>
</dbReference>
<dbReference type="InterPro" id="IPR005062">
    <property type="entry name" value="SAC3/GANP/THP3_conserved"/>
</dbReference>
<dbReference type="PANTHER" id="PTHR12436:SF3">
    <property type="entry name" value="GERMINAL-CENTER ASSOCIATED NUCLEAR PROTEIN"/>
    <property type="match status" value="1"/>
</dbReference>
<gene>
    <name evidence="5" type="ORF">METBISCDRAFT_1582</name>
</gene>
<reference evidence="6" key="1">
    <citation type="journal article" date="2018" name="Nat. Microbiol.">
        <title>Leveraging single-cell genomics to expand the fungal tree of life.</title>
        <authorList>
            <person name="Ahrendt S.R."/>
            <person name="Quandt C.A."/>
            <person name="Ciobanu D."/>
            <person name="Clum A."/>
            <person name="Salamov A."/>
            <person name="Andreopoulos B."/>
            <person name="Cheng J.F."/>
            <person name="Woyke T."/>
            <person name="Pelin A."/>
            <person name="Henrissat B."/>
            <person name="Reynolds N.K."/>
            <person name="Benny G.L."/>
            <person name="Smith M.E."/>
            <person name="James T.Y."/>
            <person name="Grigoriev I.V."/>
        </authorList>
    </citation>
    <scope>NUCLEOTIDE SEQUENCE [LARGE SCALE GENOMIC DNA]</scope>
    <source>
        <strain evidence="6">Baker2002</strain>
    </source>
</reference>
<dbReference type="GO" id="GO:0005737">
    <property type="term" value="C:cytoplasm"/>
    <property type="evidence" value="ECO:0007669"/>
    <property type="project" value="TreeGrafter"/>
</dbReference>
<evidence type="ECO:0000313" key="5">
    <source>
        <dbReference type="EMBL" id="RKP32366.1"/>
    </source>
</evidence>
<evidence type="ECO:0000313" key="6">
    <source>
        <dbReference type="Proteomes" id="UP000268321"/>
    </source>
</evidence>
<sequence length="1187" mass="134415">PLQIYTEQEIVATGPLFPDPRALGFAQRQEKQLPRPYPRYMLVQPRVLRMPPFYQDEWDRQNQEKMLQLEASNNGSDFQGLYEEFQKMREVERAKMEQLGLVDAENTTKDLNDAIRFQGTCLDMCPTFERVRRALENNVKALEKDFSSQKISRARAVKAFSRPAAGQPPPMPSDVRPPHVLVQTLDYLVGTVLPQLPDSHSFLWDRTRSIRQDFVYQNNYGPEAIECNEKIVRIHLLCMHIMANADVEFSHQQEMEQFNKALQTLMEMYQDVRNHGGVCPNEAEFRAYHLLSHYRDPEVEREVQTLPDPIFKDPQVQLALRFRVLMSQNNIIERGHTNKVGAANMFVRFFELAYSHQIPVLMACLLETHFDELRFYALKSLSRSYHSGGKALLGTALEDMLGFDSLEEMSCFVLYYEVDTFFEDGVLLVDLCNNEKLDAVYKLKSLTDKPKRAPATSQRIDQRLRANPLKSYVNVGVPNTDLKFSDPFSKSVLLINTPKLPRPEPKSTPQAVHNSGHFSKPQHHTAKAASNGLLTLADFTKGSLATTQSTFGKVSAREPTAVQQTQSTFNFATPAQTSVQTTTFPFGGSDVLAIRIQPTTTASNDQSSSLQQNDNLQENKEKEKETHFPQIKNDLNQFKTSSGTLSFMFPYPPLLGTEERKEVHVHFANTAETREFTPNETTLQTDSAKQMLIGGAVTATKILLDSDTDHELELRLARQRTANRQKMIDVFSQELLLAFVSEVTYQQCLRSTADHTYTSKLRKRAVNKVTESCRAALARKKKKQSRLNELESATFKIPATKRRHGGLSAIGKRRKTEPVDISCRSVNERPDEIKSIWQPVDLIKFAEKCSSKLTAQARLTCWLVVENWALAPSKWLANKFSMRSRMDGSHYENKAQASGLTIRFEDLQNSTLKDDSAIQSTAFIVFECGLVGKEPPGKYNDLAAKLTRDSATLAKIVQVCSRVALYKVLLLVLVWDASQSGMNEALLGEHLHLSTLANERCVHSIQLCNMAADNENVFRLLESKLAEIAECFNGLHTSRAIRQNQIARVQDFPSEKQDVPDISEVRKSIEQKEQELLKRARVSQHRGYLSKHLGRNVSVDLTNTSAVFKTPNASFANKSSATHNRSILNHSLSFLGRDASLFKSFATGPILEESTPFASPRPQQNSLPNQILDLRKLTASIKERYRK</sequence>
<dbReference type="InterPro" id="IPR045107">
    <property type="entry name" value="SAC3/GANP/THP3"/>
</dbReference>
<dbReference type="Proteomes" id="UP000268321">
    <property type="component" value="Unassembled WGS sequence"/>
</dbReference>
<dbReference type="InterPro" id="IPR024293">
    <property type="entry name" value="SAC3_helical"/>
</dbReference>
<feature type="compositionally biased region" description="Low complexity" evidence="2">
    <location>
        <begin position="603"/>
        <end position="616"/>
    </location>
</feature>
<feature type="domain" description="SAC3 helical" evidence="4">
    <location>
        <begin position="719"/>
        <end position="766"/>
    </location>
</feature>
<dbReference type="EMBL" id="ML004432">
    <property type="protein sequence ID" value="RKP32366.1"/>
    <property type="molecule type" value="Genomic_DNA"/>
</dbReference>
<feature type="non-terminal residue" evidence="5">
    <location>
        <position position="1"/>
    </location>
</feature>
<feature type="non-terminal residue" evidence="5">
    <location>
        <position position="1187"/>
    </location>
</feature>
<dbReference type="GO" id="GO:0070390">
    <property type="term" value="C:transcription export complex 2"/>
    <property type="evidence" value="ECO:0007669"/>
    <property type="project" value="InterPro"/>
</dbReference>
<dbReference type="Pfam" id="PF03399">
    <property type="entry name" value="SAC3_GANP"/>
    <property type="match status" value="1"/>
</dbReference>
<feature type="region of interest" description="Disordered" evidence="2">
    <location>
        <begin position="498"/>
        <end position="526"/>
    </location>
</feature>
<accession>A0A4P9ZGY2</accession>
<name>A0A4P9ZGY2_9ASCO</name>
<feature type="compositionally biased region" description="Polar residues" evidence="2">
    <location>
        <begin position="507"/>
        <end position="517"/>
    </location>
</feature>
<dbReference type="GO" id="GO:0006406">
    <property type="term" value="P:mRNA export from nucleus"/>
    <property type="evidence" value="ECO:0007669"/>
    <property type="project" value="InterPro"/>
</dbReference>